<feature type="compositionally biased region" description="Gly residues" evidence="12">
    <location>
        <begin position="253"/>
        <end position="275"/>
    </location>
</feature>
<comment type="subcellular location">
    <subcellularLocation>
        <location evidence="2">Nucleus</location>
    </subcellularLocation>
</comment>
<evidence type="ECO:0000313" key="15">
    <source>
        <dbReference type="Proteomes" id="UP000797356"/>
    </source>
</evidence>
<dbReference type="GO" id="GO:0050793">
    <property type="term" value="P:regulation of developmental process"/>
    <property type="evidence" value="ECO:0007669"/>
    <property type="project" value="TreeGrafter"/>
</dbReference>
<evidence type="ECO:0000256" key="1">
    <source>
        <dbReference type="ARBA" id="ARBA00004049"/>
    </source>
</evidence>
<dbReference type="InterPro" id="IPR006455">
    <property type="entry name" value="Homeodomain_ZF_HD"/>
</dbReference>
<keyword evidence="15" id="KW-1185">Reference proteome</keyword>
<evidence type="ECO:0000256" key="12">
    <source>
        <dbReference type="SAM" id="MobiDB-lite"/>
    </source>
</evidence>
<dbReference type="GO" id="GO:0005634">
    <property type="term" value="C:nucleus"/>
    <property type="evidence" value="ECO:0007669"/>
    <property type="project" value="UniProtKB-SubCell"/>
</dbReference>
<dbReference type="InterPro" id="IPR009057">
    <property type="entry name" value="Homeodomain-like_sf"/>
</dbReference>
<evidence type="ECO:0000259" key="13">
    <source>
        <dbReference type="PROSITE" id="PS51523"/>
    </source>
</evidence>
<keyword evidence="5 14" id="KW-0863">Zinc-finger</keyword>
<dbReference type="Pfam" id="PF04770">
    <property type="entry name" value="ZF-HD_dimer"/>
    <property type="match status" value="1"/>
</dbReference>
<dbReference type="EMBL" id="CM017873">
    <property type="protein sequence ID" value="KAG1330778.1"/>
    <property type="molecule type" value="Genomic_DNA"/>
</dbReference>
<keyword evidence="7" id="KW-0805">Transcription regulation</keyword>
<comment type="caution">
    <text evidence="14">The sequence shown here is derived from an EMBL/GenBank/DDBJ whole genome shotgun (WGS) entry which is preliminary data.</text>
</comment>
<dbReference type="GO" id="GO:0003700">
    <property type="term" value="F:DNA-binding transcription factor activity"/>
    <property type="evidence" value="ECO:0007669"/>
    <property type="project" value="TreeGrafter"/>
</dbReference>
<keyword evidence="8 14" id="KW-0238">DNA-binding</keyword>
<comment type="function">
    <text evidence="1">Putative transcription factor.</text>
</comment>
<dbReference type="InterPro" id="IPR006456">
    <property type="entry name" value="ZF_HD_homeobox_Cys/His_dimer"/>
</dbReference>
<keyword evidence="4" id="KW-0479">Metal-binding</keyword>
<comment type="subunit">
    <text evidence="3">Homo- and heterodimer with other ZFHD proteins.</text>
</comment>
<organism evidence="14 15">
    <name type="scientific">Cocos nucifera</name>
    <name type="common">Coconut palm</name>
    <dbReference type="NCBI Taxonomy" id="13894"/>
    <lineage>
        <taxon>Eukaryota</taxon>
        <taxon>Viridiplantae</taxon>
        <taxon>Streptophyta</taxon>
        <taxon>Embryophyta</taxon>
        <taxon>Tracheophyta</taxon>
        <taxon>Spermatophyta</taxon>
        <taxon>Magnoliopsida</taxon>
        <taxon>Liliopsida</taxon>
        <taxon>Arecaceae</taxon>
        <taxon>Arecoideae</taxon>
        <taxon>Cocoseae</taxon>
        <taxon>Attaleinae</taxon>
        <taxon>Cocos</taxon>
    </lineage>
</organism>
<keyword evidence="9 14" id="KW-0371">Homeobox</keyword>
<evidence type="ECO:0000256" key="7">
    <source>
        <dbReference type="ARBA" id="ARBA00023015"/>
    </source>
</evidence>
<protein>
    <submittedName>
        <fullName evidence="14">Zinc-finger homeodomain protein 9</fullName>
    </submittedName>
</protein>
<reference evidence="14" key="2">
    <citation type="submission" date="2019-07" db="EMBL/GenBank/DDBJ databases">
        <authorList>
            <person name="Yang Y."/>
            <person name="Bocs S."/>
            <person name="Baudouin L."/>
        </authorList>
    </citation>
    <scope>NUCLEOTIDE SEQUENCE</scope>
    <source>
        <tissue evidence="14">Spear leaf of Hainan Tall coconut</tissue>
    </source>
</reference>
<dbReference type="GO" id="GO:0008270">
    <property type="term" value="F:zinc ion binding"/>
    <property type="evidence" value="ECO:0007669"/>
    <property type="project" value="UniProtKB-KW"/>
</dbReference>
<evidence type="ECO:0000313" key="14">
    <source>
        <dbReference type="EMBL" id="KAG1330778.1"/>
    </source>
</evidence>
<sequence>MDSVTRSFDPGPHKPTPKPISFPNGTLKKHLPPEEEHHQYRECLRNHAASLGGHAVDGCCEFMPSPSADPAVPTSLTCDACGCHRNFHRRLPPDPRIRHDETDGDADEYESSENDDGDHRLRYRRRRCSVSPPPYSSAPHMLLALSGGGGAGTGGPGLTQAIAAPVAASSGGFEAAAPRKRFRTKFSTEQKERMQEMSERLGWRMPKKNEAVVQEFCRQIGVKRGVFKVWMHNNKHTYHGSPSSRRRETISGGAAGDSGGAGGGGEGNGVGAGGDSRGENNYAVNGSPSSS</sequence>
<name>A0A8K0HZN3_COCNU</name>
<dbReference type="FunFam" id="1.10.10.60:FF:000257">
    <property type="entry name" value="Zinc-finger homeodomain protein 2"/>
    <property type="match status" value="1"/>
</dbReference>
<feature type="domain" description="ZF-HD dimerization-type" evidence="13">
    <location>
        <begin position="40"/>
        <end position="91"/>
    </location>
</feature>
<evidence type="ECO:0000256" key="4">
    <source>
        <dbReference type="ARBA" id="ARBA00022723"/>
    </source>
</evidence>
<dbReference type="NCBIfam" id="TIGR01566">
    <property type="entry name" value="ZF_HD_prot_N"/>
    <property type="match status" value="1"/>
</dbReference>
<accession>A0A8K0HZN3</accession>
<evidence type="ECO:0000256" key="6">
    <source>
        <dbReference type="ARBA" id="ARBA00022833"/>
    </source>
</evidence>
<evidence type="ECO:0000256" key="9">
    <source>
        <dbReference type="ARBA" id="ARBA00023155"/>
    </source>
</evidence>
<feature type="compositionally biased region" description="Polar residues" evidence="12">
    <location>
        <begin position="282"/>
        <end position="291"/>
    </location>
</feature>
<gene>
    <name evidence="14" type="ORF">COCNU_02G007460</name>
</gene>
<evidence type="ECO:0000256" key="5">
    <source>
        <dbReference type="ARBA" id="ARBA00022771"/>
    </source>
</evidence>
<dbReference type="AlphaFoldDB" id="A0A8K0HZN3"/>
<feature type="compositionally biased region" description="Acidic residues" evidence="12">
    <location>
        <begin position="102"/>
        <end position="116"/>
    </location>
</feature>
<feature type="region of interest" description="Disordered" evidence="12">
    <location>
        <begin position="89"/>
        <end position="120"/>
    </location>
</feature>
<evidence type="ECO:0000256" key="8">
    <source>
        <dbReference type="ARBA" id="ARBA00023125"/>
    </source>
</evidence>
<feature type="region of interest" description="Disordered" evidence="12">
    <location>
        <begin position="234"/>
        <end position="291"/>
    </location>
</feature>
<dbReference type="Proteomes" id="UP000797356">
    <property type="component" value="Chromosome 2"/>
</dbReference>
<dbReference type="SUPFAM" id="SSF46689">
    <property type="entry name" value="Homeodomain-like"/>
    <property type="match status" value="1"/>
</dbReference>
<proteinExistence type="predicted"/>
<evidence type="ECO:0000256" key="11">
    <source>
        <dbReference type="ARBA" id="ARBA00023242"/>
    </source>
</evidence>
<evidence type="ECO:0000256" key="3">
    <source>
        <dbReference type="ARBA" id="ARBA00011416"/>
    </source>
</evidence>
<keyword evidence="6" id="KW-0862">Zinc</keyword>
<feature type="compositionally biased region" description="Basic and acidic residues" evidence="12">
    <location>
        <begin position="91"/>
        <end position="101"/>
    </location>
</feature>
<dbReference type="Gene3D" id="1.10.10.60">
    <property type="entry name" value="Homeodomain-like"/>
    <property type="match status" value="1"/>
</dbReference>
<dbReference type="PANTHER" id="PTHR31948">
    <property type="entry name" value="ZINC-FINGER HOMEODOMAIN PROTEIN 2"/>
    <property type="match status" value="1"/>
</dbReference>
<keyword evidence="10" id="KW-0804">Transcription</keyword>
<reference evidence="14" key="1">
    <citation type="journal article" date="2017" name="Gigascience">
        <title>The genome draft of coconut (Cocos nucifera).</title>
        <authorList>
            <person name="Xiao Y."/>
            <person name="Xu P."/>
            <person name="Fan H."/>
            <person name="Baudouin L."/>
            <person name="Xia W."/>
            <person name="Bocs S."/>
            <person name="Xu J."/>
            <person name="Li Q."/>
            <person name="Guo A."/>
            <person name="Zhou L."/>
            <person name="Li J."/>
            <person name="Wu Y."/>
            <person name="Ma Z."/>
            <person name="Armero A."/>
            <person name="Issali A.E."/>
            <person name="Liu N."/>
            <person name="Peng M."/>
            <person name="Yang Y."/>
        </authorList>
    </citation>
    <scope>NUCLEOTIDE SEQUENCE</scope>
    <source>
        <tissue evidence="14">Spear leaf of Hainan Tall coconut</tissue>
    </source>
</reference>
<keyword evidence="11" id="KW-0539">Nucleus</keyword>
<evidence type="ECO:0000256" key="10">
    <source>
        <dbReference type="ARBA" id="ARBA00023163"/>
    </source>
</evidence>
<dbReference type="GO" id="GO:0000976">
    <property type="term" value="F:transcription cis-regulatory region binding"/>
    <property type="evidence" value="ECO:0007669"/>
    <property type="project" value="TreeGrafter"/>
</dbReference>
<dbReference type="PANTHER" id="PTHR31948:SF72">
    <property type="entry name" value="ZINC-FINGER HOMEODOMAIN PROTEIN 10"/>
    <property type="match status" value="1"/>
</dbReference>
<feature type="region of interest" description="Disordered" evidence="12">
    <location>
        <begin position="1"/>
        <end position="31"/>
    </location>
</feature>
<dbReference type="NCBIfam" id="TIGR01565">
    <property type="entry name" value="homeo_ZF_HD"/>
    <property type="match status" value="1"/>
</dbReference>
<dbReference type="OrthoDB" id="1929626at2759"/>
<dbReference type="PROSITE" id="PS51523">
    <property type="entry name" value="ZF_HD_DIMER"/>
    <property type="match status" value="1"/>
</dbReference>
<evidence type="ECO:0000256" key="2">
    <source>
        <dbReference type="ARBA" id="ARBA00004123"/>
    </source>
</evidence>